<feature type="transmembrane region" description="Helical" evidence="2">
    <location>
        <begin position="175"/>
        <end position="194"/>
    </location>
</feature>
<feature type="transmembrane region" description="Helical" evidence="2">
    <location>
        <begin position="117"/>
        <end position="134"/>
    </location>
</feature>
<dbReference type="STRING" id="445709.ABW99_12975"/>
<dbReference type="EMBL" id="CP011568">
    <property type="protein sequence ID" value="AKJ68982.1"/>
    <property type="molecule type" value="Genomic_DNA"/>
</dbReference>
<feature type="transmembrane region" description="Helical" evidence="2">
    <location>
        <begin position="62"/>
        <end position="81"/>
    </location>
</feature>
<feature type="transmembrane region" description="Helical" evidence="2">
    <location>
        <begin position="146"/>
        <end position="169"/>
    </location>
</feature>
<evidence type="ECO:0000256" key="2">
    <source>
        <dbReference type="SAM" id="Phobius"/>
    </source>
</evidence>
<dbReference type="InterPro" id="IPR003148">
    <property type="entry name" value="RCK_N"/>
</dbReference>
<gene>
    <name evidence="4" type="ORF">ABW99_12975</name>
</gene>
<dbReference type="PANTHER" id="PTHR43833">
    <property type="entry name" value="POTASSIUM CHANNEL PROTEIN 2-RELATED-RELATED"/>
    <property type="match status" value="1"/>
</dbReference>
<dbReference type="KEGG" id="ptx:ABW99_12975"/>
<evidence type="ECO:0000256" key="1">
    <source>
        <dbReference type="ARBA" id="ARBA00004651"/>
    </source>
</evidence>
<dbReference type="SUPFAM" id="SSF51735">
    <property type="entry name" value="NAD(P)-binding Rossmann-fold domains"/>
    <property type="match status" value="1"/>
</dbReference>
<keyword evidence="2" id="KW-0812">Transmembrane</keyword>
<dbReference type="AlphaFoldDB" id="A0A0G3EUI7"/>
<dbReference type="Gene3D" id="1.10.287.70">
    <property type="match status" value="1"/>
</dbReference>
<dbReference type="PANTHER" id="PTHR43833:SF11">
    <property type="entry name" value="VOLTAGE-GATED POTASSIUM CHANNEL KCH"/>
    <property type="match status" value="1"/>
</dbReference>
<feature type="transmembrane region" description="Helical" evidence="2">
    <location>
        <begin position="93"/>
        <end position="111"/>
    </location>
</feature>
<proteinExistence type="predicted"/>
<dbReference type="GO" id="GO:0005886">
    <property type="term" value="C:plasma membrane"/>
    <property type="evidence" value="ECO:0007669"/>
    <property type="project" value="UniProtKB-SubCell"/>
</dbReference>
<comment type="subcellular location">
    <subcellularLocation>
        <location evidence="1">Cell membrane</location>
        <topology evidence="1">Multi-pass membrane protein</topology>
    </subcellularLocation>
</comment>
<protein>
    <submittedName>
        <fullName evidence="4">Voltage-gated potassium channel TrkA</fullName>
    </submittedName>
</protein>
<dbReference type="GO" id="GO:0034220">
    <property type="term" value="P:monoatomic ion transmembrane transport"/>
    <property type="evidence" value="ECO:0007669"/>
    <property type="project" value="UniProtKB-KW"/>
</dbReference>
<evidence type="ECO:0000259" key="3">
    <source>
        <dbReference type="PROSITE" id="PS51201"/>
    </source>
</evidence>
<dbReference type="OrthoDB" id="9799090at2"/>
<keyword evidence="2" id="KW-1133">Transmembrane helix</keyword>
<feature type="transmembrane region" description="Helical" evidence="2">
    <location>
        <begin position="206"/>
        <end position="231"/>
    </location>
</feature>
<dbReference type="SUPFAM" id="SSF81324">
    <property type="entry name" value="Voltage-gated potassium channels"/>
    <property type="match status" value="1"/>
</dbReference>
<dbReference type="PATRIC" id="fig|445709.3.peg.2752"/>
<evidence type="ECO:0000313" key="5">
    <source>
        <dbReference type="Proteomes" id="UP000036700"/>
    </source>
</evidence>
<accession>A0A0G3EUI7</accession>
<keyword evidence="4" id="KW-0407">Ion channel</keyword>
<dbReference type="Proteomes" id="UP000036700">
    <property type="component" value="Chromosome"/>
</dbReference>
<keyword evidence="4" id="KW-0406">Ion transport</keyword>
<organism evidence="4 5">
    <name type="scientific">Pandoraea thiooxydans</name>
    <dbReference type="NCBI Taxonomy" id="445709"/>
    <lineage>
        <taxon>Bacteria</taxon>
        <taxon>Pseudomonadati</taxon>
        <taxon>Pseudomonadota</taxon>
        <taxon>Betaproteobacteria</taxon>
        <taxon>Burkholderiales</taxon>
        <taxon>Burkholderiaceae</taxon>
        <taxon>Pandoraea</taxon>
    </lineage>
</organism>
<name>A0A0G3EUI7_9BURK</name>
<dbReference type="InterPro" id="IPR050721">
    <property type="entry name" value="Trk_Ktr_HKT_K-transport"/>
</dbReference>
<keyword evidence="5" id="KW-1185">Reference proteome</keyword>
<feature type="transmembrane region" description="Helical" evidence="2">
    <location>
        <begin position="21"/>
        <end position="42"/>
    </location>
</feature>
<keyword evidence="4" id="KW-0813">Transport</keyword>
<dbReference type="InterPro" id="IPR013099">
    <property type="entry name" value="K_chnl_dom"/>
</dbReference>
<dbReference type="NCBIfam" id="NF007828">
    <property type="entry name" value="PRK10537.1"/>
    <property type="match status" value="1"/>
</dbReference>
<dbReference type="Gene3D" id="3.40.50.720">
    <property type="entry name" value="NAD(P)-binding Rossmann-like Domain"/>
    <property type="match status" value="1"/>
</dbReference>
<sequence length="400" mass="43202">MGKLGNSLKVLGNRIERTVHALAPHWYLGALLLVNGLMLLQPVLERAHQHQGGGLFSNWLDVFSSLGLLAFPQIVIAAGLIWMSIGIVLRARVAWVFSLLLLIGAGVISLWGDYRNVTIFGYTLALALVLVYYWRRFDRTSLAASSLFAILSVASLVVYAVFGSLYLGADFSPPIHDIGTAFYFSIVSMSTVGYGDIVPHSQTARFFTASIIVLGITVFATSIGAVIGPLVGGNLKRIVRGGISSVTRKNHYVIVGTSSIAYSVYQGLKKRGCALTMIVAPNVEHNYPENADVVIGDPSDSQTLHRAGIATARVALALRNEDAENAFVILAIKEEAPQVKTVALVNDSKNLQRIKRLQSDMVFSPQLLAGELLARTLNQETIDSDLIASLLFDSHNGVGL</sequence>
<evidence type="ECO:0000313" key="4">
    <source>
        <dbReference type="EMBL" id="AKJ68982.1"/>
    </source>
</evidence>
<dbReference type="GO" id="GO:0006813">
    <property type="term" value="P:potassium ion transport"/>
    <property type="evidence" value="ECO:0007669"/>
    <property type="project" value="InterPro"/>
</dbReference>
<dbReference type="RefSeq" id="WP_047214879.1">
    <property type="nucleotide sequence ID" value="NZ_CP011568.3"/>
</dbReference>
<dbReference type="PROSITE" id="PS51201">
    <property type="entry name" value="RCK_N"/>
    <property type="match status" value="1"/>
</dbReference>
<dbReference type="Pfam" id="PF02254">
    <property type="entry name" value="TrkA_N"/>
    <property type="match status" value="1"/>
</dbReference>
<keyword evidence="2" id="KW-0472">Membrane</keyword>
<feature type="domain" description="RCK N-terminal" evidence="3">
    <location>
        <begin position="249"/>
        <end position="363"/>
    </location>
</feature>
<dbReference type="Pfam" id="PF07885">
    <property type="entry name" value="Ion_trans_2"/>
    <property type="match status" value="1"/>
</dbReference>
<dbReference type="InterPro" id="IPR036291">
    <property type="entry name" value="NAD(P)-bd_dom_sf"/>
</dbReference>
<reference evidence="5" key="1">
    <citation type="submission" date="2015-06" db="EMBL/GenBank/DDBJ databases">
        <authorList>
            <person name="Lim Y.L."/>
            <person name="Ee R."/>
            <person name="Yong D."/>
            <person name="How K.Y."/>
            <person name="Yin W.F."/>
            <person name="Chan K.G."/>
        </authorList>
    </citation>
    <scope>NUCLEOTIDE SEQUENCE [LARGE SCALE GENOMIC DNA]</scope>
    <source>
        <strain evidence="5">DSM 25325</strain>
    </source>
</reference>